<keyword evidence="1" id="KW-1133">Transmembrane helix</keyword>
<comment type="caution">
    <text evidence="2">The sequence shown here is derived from an EMBL/GenBank/DDBJ whole genome shotgun (WGS) entry which is preliminary data.</text>
</comment>
<feature type="transmembrane region" description="Helical" evidence="1">
    <location>
        <begin position="188"/>
        <end position="208"/>
    </location>
</feature>
<name>A0A645FBY6_9ZZZZ</name>
<reference evidence="2" key="1">
    <citation type="submission" date="2019-08" db="EMBL/GenBank/DDBJ databases">
        <authorList>
            <person name="Kucharzyk K."/>
            <person name="Murdoch R.W."/>
            <person name="Higgins S."/>
            <person name="Loffler F."/>
        </authorList>
    </citation>
    <scope>NUCLEOTIDE SEQUENCE</scope>
</reference>
<gene>
    <name evidence="2" type="ORF">SDC9_158437</name>
</gene>
<keyword evidence="1" id="KW-0812">Transmembrane</keyword>
<proteinExistence type="predicted"/>
<sequence length="214" mass="23133">MLSSSSNQRESFFSPFKAIDNVPSALFCLAPFSSVSTTSGLLFPAIVSHIFPLAVHLTLTPVTVPDTLITASICLSALRLDSIFSLGPAKSYLPVPLYSAERESFSAVVFPLAAFFSNMRPSERLIVILVLTAGSDITPSLSWTKSKYFAEPFTLNPIVPSVLLSMLFPLSITVTIGRLFPAMVSHSAFFEGDCAVIFIALTVASLKFRASVNW</sequence>
<feature type="transmembrane region" description="Helical" evidence="1">
    <location>
        <begin position="125"/>
        <end position="143"/>
    </location>
</feature>
<dbReference type="EMBL" id="VSSQ01057330">
    <property type="protein sequence ID" value="MPN11136.1"/>
    <property type="molecule type" value="Genomic_DNA"/>
</dbReference>
<keyword evidence="1" id="KW-0472">Membrane</keyword>
<dbReference type="AlphaFoldDB" id="A0A645FBY6"/>
<evidence type="ECO:0000256" key="1">
    <source>
        <dbReference type="SAM" id="Phobius"/>
    </source>
</evidence>
<organism evidence="2">
    <name type="scientific">bioreactor metagenome</name>
    <dbReference type="NCBI Taxonomy" id="1076179"/>
    <lineage>
        <taxon>unclassified sequences</taxon>
        <taxon>metagenomes</taxon>
        <taxon>ecological metagenomes</taxon>
    </lineage>
</organism>
<accession>A0A645FBY6</accession>
<protein>
    <submittedName>
        <fullName evidence="2">Uncharacterized protein</fullName>
    </submittedName>
</protein>
<feature type="transmembrane region" description="Helical" evidence="1">
    <location>
        <begin position="155"/>
        <end position="176"/>
    </location>
</feature>
<evidence type="ECO:0000313" key="2">
    <source>
        <dbReference type="EMBL" id="MPN11136.1"/>
    </source>
</evidence>